<evidence type="ECO:0000259" key="1">
    <source>
        <dbReference type="Pfam" id="PF04235"/>
    </source>
</evidence>
<reference evidence="3" key="1">
    <citation type="submission" date="2016-10" db="EMBL/GenBank/DDBJ databases">
        <authorList>
            <person name="Varghese N."/>
            <person name="Submissions S."/>
        </authorList>
    </citation>
    <scope>NUCLEOTIDE SEQUENCE [LARGE SCALE GENOMIC DNA]</scope>
    <source>
        <strain evidence="3">IBRC-M 10761</strain>
    </source>
</reference>
<keyword evidence="3" id="KW-1185">Reference proteome</keyword>
<protein>
    <recommendedName>
        <fullName evidence="1">DUF418 domain-containing protein</fullName>
    </recommendedName>
</protein>
<sequence length="407" mass="45572">MPVPLSPTTAQERIQSLDLLRGIAVLGILLMNVQSLSMPGAAYLNPTAYGNLEGMNYWVWVLSHLFADQKFMTLFSVLFGAGMLLVSDRMEQKSQSPLTFHLKRNFWLLIIGLVHAYLIWYGDILVVYALCSFLVFWVRNKSPRTLLIIGLLVLSIPTLINLFFSVSLQFMPPDVVEELELGWHPSPEMIAEELAAVTGSLAAQIAHNAQAALEMHTFVFVVLFLWRASGLMVIGMALYKWDILTASRSTSFYRKGMLLGFSIGIPLTVYGIVQNFHAGWSMDYSLFTGASFNYWGSLAQSFGYLCAVMLFSKSAAAAGIKRRLAAIGQMALTNYIAQSIIGVFIFYGVGLGLFGQVDRTTQVCITLGIWMLQYIWSKPWLDSFRFGPLEWVWRSLTYGKAQPIKKS</sequence>
<dbReference type="OrthoDB" id="9807744at2"/>
<dbReference type="Proteomes" id="UP000199403">
    <property type="component" value="Unassembled WGS sequence"/>
</dbReference>
<evidence type="ECO:0000313" key="2">
    <source>
        <dbReference type="EMBL" id="SEJ70618.1"/>
    </source>
</evidence>
<dbReference type="EMBL" id="FNZH01000009">
    <property type="protein sequence ID" value="SEJ70618.1"/>
    <property type="molecule type" value="Genomic_DNA"/>
</dbReference>
<evidence type="ECO:0000313" key="3">
    <source>
        <dbReference type="Proteomes" id="UP000199403"/>
    </source>
</evidence>
<name>A0A1H7AZD5_9BACT</name>
<organism evidence="2 3">
    <name type="scientific">Cyclobacterium xiamenense</name>
    <dbReference type="NCBI Taxonomy" id="1297121"/>
    <lineage>
        <taxon>Bacteria</taxon>
        <taxon>Pseudomonadati</taxon>
        <taxon>Bacteroidota</taxon>
        <taxon>Cytophagia</taxon>
        <taxon>Cytophagales</taxon>
        <taxon>Cyclobacteriaceae</taxon>
        <taxon>Cyclobacterium</taxon>
    </lineage>
</organism>
<dbReference type="InterPro" id="IPR052529">
    <property type="entry name" value="Bact_Transport_Assoc"/>
</dbReference>
<dbReference type="Pfam" id="PF04235">
    <property type="entry name" value="DUF418"/>
    <property type="match status" value="1"/>
</dbReference>
<dbReference type="AlphaFoldDB" id="A0A1H7AZD5"/>
<dbReference type="PANTHER" id="PTHR30590:SF2">
    <property type="entry name" value="INNER MEMBRANE PROTEIN"/>
    <property type="match status" value="1"/>
</dbReference>
<dbReference type="PANTHER" id="PTHR30590">
    <property type="entry name" value="INNER MEMBRANE PROTEIN"/>
    <property type="match status" value="1"/>
</dbReference>
<gene>
    <name evidence="2" type="ORF">SAMN05192553_10927</name>
</gene>
<feature type="domain" description="DUF418" evidence="1">
    <location>
        <begin position="238"/>
        <end position="400"/>
    </location>
</feature>
<dbReference type="RefSeq" id="WP_092177993.1">
    <property type="nucleotide sequence ID" value="NZ_FNZH01000009.1"/>
</dbReference>
<accession>A0A1H7AZD5</accession>
<dbReference type="InterPro" id="IPR007349">
    <property type="entry name" value="DUF418"/>
</dbReference>
<dbReference type="STRING" id="1416801.SAMN05192553_10927"/>
<proteinExistence type="predicted"/>